<name>A0A397T8N7_9GLOM</name>
<keyword evidence="2" id="KW-1185">Reference proteome</keyword>
<accession>A0A397T8N7</accession>
<evidence type="ECO:0000313" key="2">
    <source>
        <dbReference type="Proteomes" id="UP000265703"/>
    </source>
</evidence>
<proteinExistence type="predicted"/>
<dbReference type="Proteomes" id="UP000265703">
    <property type="component" value="Unassembled WGS sequence"/>
</dbReference>
<comment type="caution">
    <text evidence="1">The sequence shown here is derived from an EMBL/GenBank/DDBJ whole genome shotgun (WGS) entry which is preliminary data.</text>
</comment>
<sequence>MNSGIQLYPDCLRRIFEHIVDSSEYLHTTHKILYSCILVNKLFCENAIPILWRNPWNPNSNKSKNNTYKKFSITKTILSCLLHHYHQEQQQQQQQDKEDTFGIICLKNSIKEPLFDYLSYCRYIDYQDIEKVTKMLIEKKIELNIIINKKHKDNIEYILLKNIWELFMKKCNNIEFLNLPYNINISILSGSRQCLKWLNELECKVDKEMKYLNQSTSFIGLTKICHNLSKIIIKPLDKDDENLATLIKAQNNLKEINLFTNQHVENLTFISQALSIKANSIEKISLRGNFYFSFQNSFLSFLYNLKQLNIKFATFDNINYLLNLTILPNLEFLSIQLNYYSFDLSLDCYSKLFSTTKGHLQKFEIINATRPPSRIIGLKLFFQSIINYCPLINHIRIWYINEFLYDFKQLLINSDYLNSIEFDFLKVHLSDIHDYDTERKLQTKSLLDALVDYSINLNHLYFNSLWWLLPLELTYFLDLWKGKNIKLTLKIKDNVKKNLDSYLIIIDKFIKDDVLTNDSGKWIKEFPF</sequence>
<evidence type="ECO:0000313" key="1">
    <source>
        <dbReference type="EMBL" id="RIA91421.1"/>
    </source>
</evidence>
<protein>
    <recommendedName>
        <fullName evidence="3">F-box domain-containing protein</fullName>
    </recommendedName>
</protein>
<dbReference type="EMBL" id="QKYT01000153">
    <property type="protein sequence ID" value="RIA91421.1"/>
    <property type="molecule type" value="Genomic_DNA"/>
</dbReference>
<dbReference type="OrthoDB" id="2330884at2759"/>
<evidence type="ECO:0008006" key="3">
    <source>
        <dbReference type="Google" id="ProtNLM"/>
    </source>
</evidence>
<reference evidence="1 2" key="1">
    <citation type="submission" date="2018-06" db="EMBL/GenBank/DDBJ databases">
        <title>Comparative genomics reveals the genomic features of Rhizophagus irregularis, R. cerebriforme, R. diaphanum and Gigaspora rosea, and their symbiotic lifestyle signature.</title>
        <authorList>
            <person name="Morin E."/>
            <person name="San Clemente H."/>
            <person name="Chen E.C.H."/>
            <person name="De La Providencia I."/>
            <person name="Hainaut M."/>
            <person name="Kuo A."/>
            <person name="Kohler A."/>
            <person name="Murat C."/>
            <person name="Tang N."/>
            <person name="Roy S."/>
            <person name="Loubradou J."/>
            <person name="Henrissat B."/>
            <person name="Grigoriev I.V."/>
            <person name="Corradi N."/>
            <person name="Roux C."/>
            <person name="Martin F.M."/>
        </authorList>
    </citation>
    <scope>NUCLEOTIDE SEQUENCE [LARGE SCALE GENOMIC DNA]</scope>
    <source>
        <strain evidence="1 2">DAOM 227022</strain>
    </source>
</reference>
<dbReference type="AlphaFoldDB" id="A0A397T8N7"/>
<gene>
    <name evidence="1" type="ORF">C1645_822122</name>
</gene>
<organism evidence="1 2">
    <name type="scientific">Glomus cerebriforme</name>
    <dbReference type="NCBI Taxonomy" id="658196"/>
    <lineage>
        <taxon>Eukaryota</taxon>
        <taxon>Fungi</taxon>
        <taxon>Fungi incertae sedis</taxon>
        <taxon>Mucoromycota</taxon>
        <taxon>Glomeromycotina</taxon>
        <taxon>Glomeromycetes</taxon>
        <taxon>Glomerales</taxon>
        <taxon>Glomeraceae</taxon>
        <taxon>Glomus</taxon>
    </lineage>
</organism>